<feature type="region of interest" description="Disordered" evidence="1">
    <location>
        <begin position="1"/>
        <end position="37"/>
    </location>
</feature>
<reference evidence="2 3" key="1">
    <citation type="submission" date="2020-08" db="EMBL/GenBank/DDBJ databases">
        <title>Sequencing the genomes of 1000 actinobacteria strains.</title>
        <authorList>
            <person name="Klenk H.-P."/>
        </authorList>
    </citation>
    <scope>NUCLEOTIDE SEQUENCE [LARGE SCALE GENOMIC DNA]</scope>
    <source>
        <strain evidence="2 3">DSM 28796</strain>
    </source>
</reference>
<name>A0A841A9U7_9MICO</name>
<protein>
    <submittedName>
        <fullName evidence="2">Uncharacterized protein</fullName>
    </submittedName>
</protein>
<comment type="caution">
    <text evidence="2">The sequence shown here is derived from an EMBL/GenBank/DDBJ whole genome shotgun (WGS) entry which is preliminary data.</text>
</comment>
<proteinExistence type="predicted"/>
<dbReference type="RefSeq" id="WP_184325039.1">
    <property type="nucleotide sequence ID" value="NZ_JACHLZ010000001.1"/>
</dbReference>
<feature type="compositionally biased region" description="Low complexity" evidence="1">
    <location>
        <begin position="9"/>
        <end position="22"/>
    </location>
</feature>
<gene>
    <name evidence="2" type="ORF">HNR70_001419</name>
</gene>
<sequence length="78" mass="8711">MSTTALPVQTSTAQATSAARSAPRTERAPRPSARELRDRLARARELRALLRRRAAEKARQDNEAQALRMMLRAGVTLR</sequence>
<accession>A0A841A9U7</accession>
<dbReference type="AlphaFoldDB" id="A0A841A9U7"/>
<feature type="compositionally biased region" description="Basic and acidic residues" evidence="1">
    <location>
        <begin position="23"/>
        <end position="37"/>
    </location>
</feature>
<dbReference type="Proteomes" id="UP000588158">
    <property type="component" value="Unassembled WGS sequence"/>
</dbReference>
<evidence type="ECO:0000313" key="3">
    <source>
        <dbReference type="Proteomes" id="UP000588158"/>
    </source>
</evidence>
<organism evidence="2 3">
    <name type="scientific">Brachybacterium aquaticum</name>
    <dbReference type="NCBI Taxonomy" id="1432564"/>
    <lineage>
        <taxon>Bacteria</taxon>
        <taxon>Bacillati</taxon>
        <taxon>Actinomycetota</taxon>
        <taxon>Actinomycetes</taxon>
        <taxon>Micrococcales</taxon>
        <taxon>Dermabacteraceae</taxon>
        <taxon>Brachybacterium</taxon>
    </lineage>
</organism>
<dbReference type="EMBL" id="JACHLZ010000001">
    <property type="protein sequence ID" value="MBB5831606.1"/>
    <property type="molecule type" value="Genomic_DNA"/>
</dbReference>
<keyword evidence="3" id="KW-1185">Reference proteome</keyword>
<evidence type="ECO:0000313" key="2">
    <source>
        <dbReference type="EMBL" id="MBB5831606.1"/>
    </source>
</evidence>
<evidence type="ECO:0000256" key="1">
    <source>
        <dbReference type="SAM" id="MobiDB-lite"/>
    </source>
</evidence>